<organism evidence="2 3">
    <name type="scientific">Massilia eurypsychrophila</name>
    <dbReference type="NCBI Taxonomy" id="1485217"/>
    <lineage>
        <taxon>Bacteria</taxon>
        <taxon>Pseudomonadati</taxon>
        <taxon>Pseudomonadota</taxon>
        <taxon>Betaproteobacteria</taxon>
        <taxon>Burkholderiales</taxon>
        <taxon>Oxalobacteraceae</taxon>
        <taxon>Telluria group</taxon>
        <taxon>Massilia</taxon>
    </lineage>
</organism>
<dbReference type="InterPro" id="IPR002716">
    <property type="entry name" value="PIN_dom"/>
</dbReference>
<dbReference type="CDD" id="cd18692">
    <property type="entry name" value="PIN_VapC-like"/>
    <property type="match status" value="1"/>
</dbReference>
<reference evidence="2 3" key="1">
    <citation type="submission" date="2017-10" db="EMBL/GenBank/DDBJ databases">
        <title>Massilia psychrophilum sp. nov., a novel purple-pigmented bacterium isolated from Tianshan glacier, Xinjiang Municipality, China.</title>
        <authorList>
            <person name="Wang H."/>
        </authorList>
    </citation>
    <scope>NUCLEOTIDE SEQUENCE [LARGE SCALE GENOMIC DNA]</scope>
    <source>
        <strain evidence="2 3">JCM 30074</strain>
    </source>
</reference>
<dbReference type="Gene3D" id="3.40.50.1010">
    <property type="entry name" value="5'-nuclease"/>
    <property type="match status" value="1"/>
</dbReference>
<dbReference type="EMBL" id="PDOC01000018">
    <property type="protein sequence ID" value="PIL42949.1"/>
    <property type="molecule type" value="Genomic_DNA"/>
</dbReference>
<dbReference type="AlphaFoldDB" id="A0A2G8TAE5"/>
<dbReference type="SUPFAM" id="SSF88723">
    <property type="entry name" value="PIN domain-like"/>
    <property type="match status" value="1"/>
</dbReference>
<gene>
    <name evidence="2" type="ORF">CR105_21550</name>
</gene>
<proteinExistence type="predicted"/>
<dbReference type="Proteomes" id="UP000230390">
    <property type="component" value="Unassembled WGS sequence"/>
</dbReference>
<comment type="caution">
    <text evidence="2">The sequence shown here is derived from an EMBL/GenBank/DDBJ whole genome shotgun (WGS) entry which is preliminary data.</text>
</comment>
<accession>A0A2G8TAE5</accession>
<name>A0A2G8TAE5_9BURK</name>
<dbReference type="RefSeq" id="WP_099792053.1">
    <property type="nucleotide sequence ID" value="NZ_JBHLYV010000018.1"/>
</dbReference>
<evidence type="ECO:0000259" key="1">
    <source>
        <dbReference type="Pfam" id="PF01850"/>
    </source>
</evidence>
<keyword evidence="3" id="KW-1185">Reference proteome</keyword>
<evidence type="ECO:0000313" key="3">
    <source>
        <dbReference type="Proteomes" id="UP000230390"/>
    </source>
</evidence>
<dbReference type="Pfam" id="PF01850">
    <property type="entry name" value="PIN"/>
    <property type="match status" value="1"/>
</dbReference>
<sequence>MSAKCFLDTNTLVYILQGKEPLPGAKLSQAEAEANRKGEITLRLLQSSDIAIGVQVCNELCNIALRKGFNWLKTKEMLSALQLLSADILPLTLAVHKRGIFLHDKYRFHFYDALLLAAAIESGCAVFYSEDMQHGQIIENRLTIQNPFKV</sequence>
<dbReference type="InterPro" id="IPR029060">
    <property type="entry name" value="PIN-like_dom_sf"/>
</dbReference>
<protein>
    <submittedName>
        <fullName evidence="2">VapC toxin family PIN domain ribonuclease</fullName>
    </submittedName>
</protein>
<evidence type="ECO:0000313" key="2">
    <source>
        <dbReference type="EMBL" id="PIL42949.1"/>
    </source>
</evidence>
<dbReference type="OrthoDB" id="9792015at2"/>
<feature type="domain" description="PIN" evidence="1">
    <location>
        <begin position="6"/>
        <end position="131"/>
    </location>
</feature>